<dbReference type="GeneID" id="93806111"/>
<protein>
    <recommendedName>
        <fullName evidence="3">NIPSNAP protein</fullName>
    </recommendedName>
</protein>
<dbReference type="RefSeq" id="WP_235170555.1">
    <property type="nucleotide sequence ID" value="NZ_JBEUOO010000026.1"/>
</dbReference>
<sequence>MAGETLYVVDRIVTKPGCGKKFVDEWRTGYLPNAGRRNLTLDNVLVSPPLWSEDESNVVTITWAVEGTAGWWAMTRSSRGDSALGQWWDAMNPLIAERTRTMAATADDVESLADV</sequence>
<reference evidence="1 2" key="1">
    <citation type="submission" date="2024-09" db="EMBL/GenBank/DDBJ databases">
        <authorList>
            <person name="Sun Q."/>
            <person name="Mori K."/>
        </authorList>
    </citation>
    <scope>NUCLEOTIDE SEQUENCE [LARGE SCALE GENOMIC DNA]</scope>
    <source>
        <strain evidence="1 2">JCM 11411</strain>
    </source>
</reference>
<dbReference type="EMBL" id="JBHMAS010000034">
    <property type="protein sequence ID" value="MFB9781195.1"/>
    <property type="molecule type" value="Genomic_DNA"/>
</dbReference>
<proteinExistence type="predicted"/>
<name>A0ABV5XFE8_9NOCA</name>
<gene>
    <name evidence="1" type="ORF">ACFFQ6_15980</name>
</gene>
<evidence type="ECO:0000313" key="1">
    <source>
        <dbReference type="EMBL" id="MFB9781195.1"/>
    </source>
</evidence>
<accession>A0ABV5XFE8</accession>
<keyword evidence="2" id="KW-1185">Reference proteome</keyword>
<evidence type="ECO:0008006" key="3">
    <source>
        <dbReference type="Google" id="ProtNLM"/>
    </source>
</evidence>
<dbReference type="Proteomes" id="UP001589587">
    <property type="component" value="Unassembled WGS sequence"/>
</dbReference>
<evidence type="ECO:0000313" key="2">
    <source>
        <dbReference type="Proteomes" id="UP001589587"/>
    </source>
</evidence>
<comment type="caution">
    <text evidence="1">The sequence shown here is derived from an EMBL/GenBank/DDBJ whole genome shotgun (WGS) entry which is preliminary data.</text>
</comment>
<organism evidence="1 2">
    <name type="scientific">Rhodococcus baikonurensis</name>
    <dbReference type="NCBI Taxonomy" id="172041"/>
    <lineage>
        <taxon>Bacteria</taxon>
        <taxon>Bacillati</taxon>
        <taxon>Actinomycetota</taxon>
        <taxon>Actinomycetes</taxon>
        <taxon>Mycobacteriales</taxon>
        <taxon>Nocardiaceae</taxon>
        <taxon>Rhodococcus</taxon>
        <taxon>Rhodococcus erythropolis group</taxon>
    </lineage>
</organism>